<evidence type="ECO:0000256" key="15">
    <source>
        <dbReference type="ARBA" id="ARBA00023291"/>
    </source>
</evidence>
<dbReference type="InterPro" id="IPR017932">
    <property type="entry name" value="GATase_2_dom"/>
</dbReference>
<dbReference type="InterPro" id="IPR006982">
    <property type="entry name" value="Glu_synth_centr_N"/>
</dbReference>
<comment type="caution">
    <text evidence="19">The sequence shown here is derived from an EMBL/GenBank/DDBJ whole genome shotgun (WGS) entry which is preliminary data.</text>
</comment>
<evidence type="ECO:0000313" key="20">
    <source>
        <dbReference type="Proteomes" id="UP000249081"/>
    </source>
</evidence>
<accession>A0A2W4WHR9</accession>
<name>A0A2W4WHR9_9CYAN</name>
<dbReference type="GO" id="GO:0019676">
    <property type="term" value="P:ammonia assimilation cycle"/>
    <property type="evidence" value="ECO:0007669"/>
    <property type="project" value="TreeGrafter"/>
</dbReference>
<organism evidence="19 20">
    <name type="scientific">Shackletoniella antarctica</name>
    <dbReference type="NCBI Taxonomy" id="268115"/>
    <lineage>
        <taxon>Bacteria</taxon>
        <taxon>Bacillati</taxon>
        <taxon>Cyanobacteriota</taxon>
        <taxon>Cyanophyceae</taxon>
        <taxon>Oculatellales</taxon>
        <taxon>Oculatellaceae</taxon>
        <taxon>Shackletoniella</taxon>
    </lineage>
</organism>
<sequence length="1563" mass="170532">MPLSQPPQAQGLYHPQYEHDACGVGFIVHMKGAQSHSIVEQGLTILVNLAHRGAVGAEANTGDGAGILLQMPHKFMAKVAAAAGITLPEPGQYGVGFFFSSPNSADRDKGRRIFEQITAEEGQKVLGWRDVPTDNASLGETAKASEPFMQQVFIQRSADLADDQAFERKLYIIRKRTHSAIQPTGVDPYWYATSLSCRTVVYKGMLTPEQVGLYFPDLADEAMASALALVHSRFSTNTFPSWERAHPYRYVAHNGEINTLRGNINWMYARQSMFESELFGDSLERAKPLINKEGSDSGIFDNTLELMTLAGRSLPHAMMMMVPEPWTAHESMSAEKKAFYEYHACLMEPWDGPAAIAFTDGTMMGAVLDRNGLRPSRYTVTKDDLVIMASEAGVLPIAPENVAYKGRLEPGRMFLVNMDEGRIVSDEEIKQQIATEQPYREWLDQHLVKLADLPEAARAHGSAPQPNGENPVGAHRRAPNPNPNPNPNPANPARAHSGAPLPIAQTAFGYTFEELRLLLKPMAESGVEAVGAMGTDTPLPVLSHKPRLLYDYFHQLFAQVTNPPIDSIREAIITSAETTIGSERNLLKPEPESCRLINLKTPIITNAELAKLKNAGSSGFPSVTLPMVFKAAAGAAGLEAALKGIFEAADGAIVEGTSLIILSDRTLDQDHAPIPALLAIAGLHHHLIRNGTRTRVGLVLESGEPHEVHHFATLIGYGCGAINPYLVFDTIEGMIADQLLPPMDFDKACQNFIKAVTKGVIKIASKIGISTIQSYRGAQIFEALGLNHTVIDQYFTWTASRIQGVGLDVLAEEALKRHRHAFPDRPTEHVTLDVGGDYQWRKEGEAHLLSPEVIHTLQQAVRTGNYDTYKRYAAIVNEQDKQLFRLRDLLQFKPREPISLEEVEPVEAITRRFKTGAMSYGSISQEAHEALAIAMNRLGGKSNTGEGGEDPDRYTWTNEKGDSKNSAIKQVASGRFGVTSLYLSQAKEIQIKMAQGAKPGEGGQLPGRKVYPWIAKVRHSTPGVGLISPPPHHDIYSIEDLAELIHDLKNANREARINVKLVSEVGVGTIAAGVAKAHADVILIAGFDGGTGASPQTSIKHAGLPWELGLAETHQTLVMNNLRSRVVVETDGQMKTGRDVVIAALLGAEEFGFATAPLVSLGCIMMRVCHMNTCPVGVATQDPELRKHFMGDPDHVVNFMQFIAQEMREWMAQLGFRTIDEMVGRTDVLEPKTAIDHWKAKGLDLSPILHQPEVGPEVGRYCQVAQDHGLEKSLDMTTLLELCAPAIERGENVTATLPIYNINRVVGTILGNEITKRHWEGLPDDTIHLHFQGSAGQSFGAFVPKGVTLELEGEANDYLGKGLSGGKLIVYPHKRSTFVPAENIITGNVAFYGATSGEAYIRGLAGERFCVRNSGVTAVVEGVGDHACEYMTGGKAIVLGLTGRNFAAGMSGGVAYVLDEAGDFATRCNTEMVDLEKLTDPEEIRDLQELIQHHVDYTESKRGLTLLADWDNAVATFVKVMPRDYKRVLQHIQKALADGLTGDDALTAAFEENARDVARIGGS</sequence>
<evidence type="ECO:0000256" key="16">
    <source>
        <dbReference type="ARBA" id="ARBA00029440"/>
    </source>
</evidence>
<evidence type="ECO:0000256" key="2">
    <source>
        <dbReference type="ARBA" id="ARBA00001927"/>
    </source>
</evidence>
<dbReference type="Pfam" id="PF01645">
    <property type="entry name" value="Glu_synthase"/>
    <property type="match status" value="1"/>
</dbReference>
<evidence type="ECO:0000256" key="17">
    <source>
        <dbReference type="SAM" id="MobiDB-lite"/>
    </source>
</evidence>
<comment type="cofactor">
    <cofactor evidence="3">
        <name>FAD</name>
        <dbReference type="ChEBI" id="CHEBI:57692"/>
    </cofactor>
</comment>
<dbReference type="InterPro" id="IPR013785">
    <property type="entry name" value="Aldolase_TIM"/>
</dbReference>
<comment type="cofactor">
    <cofactor evidence="2">
        <name>[3Fe-4S] cluster</name>
        <dbReference type="ChEBI" id="CHEBI:21137"/>
    </cofactor>
</comment>
<comment type="similarity">
    <text evidence="4">Belongs to the glutamate synthase family.</text>
</comment>
<evidence type="ECO:0000256" key="4">
    <source>
        <dbReference type="ARBA" id="ARBA00009716"/>
    </source>
</evidence>
<dbReference type="Pfam" id="PF00310">
    <property type="entry name" value="GATase_2"/>
    <property type="match status" value="1"/>
</dbReference>
<evidence type="ECO:0000256" key="9">
    <source>
        <dbReference type="ARBA" id="ARBA00022827"/>
    </source>
</evidence>
<keyword evidence="11" id="KW-0560">Oxidoreductase</keyword>
<dbReference type="FunFam" id="3.60.20.10:FF:000001">
    <property type="entry name" value="Glutamate synthase, large subunit"/>
    <property type="match status" value="1"/>
</dbReference>
<keyword evidence="10" id="KW-0315">Glutamine amidotransferase</keyword>
<evidence type="ECO:0000256" key="10">
    <source>
        <dbReference type="ARBA" id="ARBA00022962"/>
    </source>
</evidence>
<dbReference type="Gene3D" id="2.160.20.60">
    <property type="entry name" value="Glutamate synthase, alpha subunit, C-terminal domain"/>
    <property type="match status" value="1"/>
</dbReference>
<keyword evidence="9" id="KW-0274">FAD</keyword>
<evidence type="ECO:0000256" key="5">
    <source>
        <dbReference type="ARBA" id="ARBA00022605"/>
    </source>
</evidence>
<keyword evidence="5" id="KW-0028">Amino-acid biosynthesis</keyword>
<gene>
    <name evidence="19" type="ORF">DCF17_03980</name>
</gene>
<evidence type="ECO:0000256" key="14">
    <source>
        <dbReference type="ARBA" id="ARBA00023164"/>
    </source>
</evidence>
<feature type="region of interest" description="Disordered" evidence="17">
    <location>
        <begin position="941"/>
        <end position="961"/>
    </location>
</feature>
<keyword evidence="13" id="KW-0411">Iron-sulfur</keyword>
<keyword evidence="15" id="KW-0003">3Fe-4S</keyword>
<feature type="region of interest" description="Disordered" evidence="17">
    <location>
        <begin position="457"/>
        <end position="498"/>
    </location>
</feature>
<evidence type="ECO:0000313" key="19">
    <source>
        <dbReference type="EMBL" id="PZO44396.1"/>
    </source>
</evidence>
<dbReference type="Gene3D" id="3.20.20.70">
    <property type="entry name" value="Aldolase class I"/>
    <property type="match status" value="2"/>
</dbReference>
<feature type="compositionally biased region" description="Pro residues" evidence="17">
    <location>
        <begin position="480"/>
        <end position="490"/>
    </location>
</feature>
<comment type="pathway">
    <text evidence="16">Amino-acid biosynthesis.</text>
</comment>
<dbReference type="FunFam" id="3.20.20.70:FF:000053">
    <property type="entry name" value="Glutamate synthase large subunit"/>
    <property type="match status" value="1"/>
</dbReference>
<protein>
    <submittedName>
        <fullName evidence="19">Glutamate synthase large subunit</fullName>
    </submittedName>
</protein>
<dbReference type="CDD" id="cd00982">
    <property type="entry name" value="gltB_C"/>
    <property type="match status" value="1"/>
</dbReference>
<dbReference type="NCBIfam" id="NF008730">
    <property type="entry name" value="PRK11750.1"/>
    <property type="match status" value="1"/>
</dbReference>
<reference evidence="19 20" key="2">
    <citation type="submission" date="2018-06" db="EMBL/GenBank/DDBJ databases">
        <title>Metagenomic assembly of (sub)arctic Cyanobacteria and their associated microbiome from non-axenic cultures.</title>
        <authorList>
            <person name="Baurain D."/>
        </authorList>
    </citation>
    <scope>NUCLEOTIDE SEQUENCE [LARGE SCALE GENOMIC DNA]</scope>
    <source>
        <strain evidence="19">ULC041bin1</strain>
    </source>
</reference>
<dbReference type="InterPro" id="IPR002932">
    <property type="entry name" value="Glu_synthdom"/>
</dbReference>
<dbReference type="GO" id="GO:0015930">
    <property type="term" value="F:glutamate synthase activity"/>
    <property type="evidence" value="ECO:0007669"/>
    <property type="project" value="InterPro"/>
</dbReference>
<reference evidence="20" key="1">
    <citation type="submission" date="2018-04" db="EMBL/GenBank/DDBJ databases">
        <authorList>
            <person name="Cornet L."/>
        </authorList>
    </citation>
    <scope>NUCLEOTIDE SEQUENCE [LARGE SCALE GENOMIC DNA]</scope>
</reference>
<dbReference type="PROSITE" id="PS51278">
    <property type="entry name" value="GATASE_TYPE_2"/>
    <property type="match status" value="1"/>
</dbReference>
<evidence type="ECO:0000256" key="7">
    <source>
        <dbReference type="ARBA" id="ARBA00022643"/>
    </source>
</evidence>
<dbReference type="InterPro" id="IPR029055">
    <property type="entry name" value="Ntn_hydrolases_N"/>
</dbReference>
<dbReference type="PANTHER" id="PTHR11938:SF133">
    <property type="entry name" value="GLUTAMATE SYNTHASE (NADH)"/>
    <property type="match status" value="1"/>
</dbReference>
<dbReference type="InterPro" id="IPR050711">
    <property type="entry name" value="ET-N_metabolism_enzyme"/>
</dbReference>
<keyword evidence="6" id="KW-0285">Flavoprotein</keyword>
<evidence type="ECO:0000256" key="8">
    <source>
        <dbReference type="ARBA" id="ARBA00022723"/>
    </source>
</evidence>
<dbReference type="SUPFAM" id="SSF69336">
    <property type="entry name" value="Alpha subunit of glutamate synthase, C-terminal domain"/>
    <property type="match status" value="1"/>
</dbReference>
<keyword evidence="8" id="KW-0479">Metal-binding</keyword>
<keyword evidence="12" id="KW-0408">Iron</keyword>
<feature type="domain" description="Glutamine amidotransferase type-2" evidence="18">
    <location>
        <begin position="22"/>
        <end position="419"/>
    </location>
</feature>
<dbReference type="Pfam" id="PF01493">
    <property type="entry name" value="GXGXG"/>
    <property type="match status" value="1"/>
</dbReference>
<dbReference type="FunFam" id="2.160.20.60:FF:000001">
    <property type="entry name" value="Glutamate synthase, large subunit"/>
    <property type="match status" value="1"/>
</dbReference>
<dbReference type="InterPro" id="IPR036485">
    <property type="entry name" value="Glu_synth_asu_C_sf"/>
</dbReference>
<dbReference type="Pfam" id="PF04898">
    <property type="entry name" value="Glu_syn_central"/>
    <property type="match status" value="1"/>
</dbReference>
<evidence type="ECO:0000256" key="12">
    <source>
        <dbReference type="ARBA" id="ARBA00023004"/>
    </source>
</evidence>
<keyword evidence="14" id="KW-0314">Glutamate biosynthesis</keyword>
<dbReference type="PANTHER" id="PTHR11938">
    <property type="entry name" value="FAD NADPH DEHYDROGENASE/OXIDOREDUCTASE"/>
    <property type="match status" value="1"/>
</dbReference>
<dbReference type="SUPFAM" id="SSF56235">
    <property type="entry name" value="N-terminal nucleophile aminohydrolases (Ntn hydrolases)"/>
    <property type="match status" value="1"/>
</dbReference>
<dbReference type="EMBL" id="QBMN01000017">
    <property type="protein sequence ID" value="PZO44396.1"/>
    <property type="molecule type" value="Genomic_DNA"/>
</dbReference>
<dbReference type="InterPro" id="IPR002489">
    <property type="entry name" value="Glu_synth_asu_C"/>
</dbReference>
<comment type="cofactor">
    <cofactor evidence="1">
        <name>FMN</name>
        <dbReference type="ChEBI" id="CHEBI:58210"/>
    </cofactor>
</comment>
<dbReference type="Gene3D" id="3.60.20.10">
    <property type="entry name" value="Glutamine Phosphoribosylpyrophosphate, subunit 1, domain 1"/>
    <property type="match status" value="1"/>
</dbReference>
<evidence type="ECO:0000259" key="18">
    <source>
        <dbReference type="PROSITE" id="PS51278"/>
    </source>
</evidence>
<dbReference type="CDD" id="cd00713">
    <property type="entry name" value="GltS"/>
    <property type="match status" value="1"/>
</dbReference>
<dbReference type="CDD" id="cd02808">
    <property type="entry name" value="GltS_FMN"/>
    <property type="match status" value="1"/>
</dbReference>
<evidence type="ECO:0000256" key="3">
    <source>
        <dbReference type="ARBA" id="ARBA00001974"/>
    </source>
</evidence>
<dbReference type="GO" id="GO:0006537">
    <property type="term" value="P:glutamate biosynthetic process"/>
    <property type="evidence" value="ECO:0007669"/>
    <property type="project" value="UniProtKB-KW"/>
</dbReference>
<keyword evidence="7" id="KW-0288">FMN</keyword>
<evidence type="ECO:0000256" key="6">
    <source>
        <dbReference type="ARBA" id="ARBA00022630"/>
    </source>
</evidence>
<dbReference type="GO" id="GO:0046872">
    <property type="term" value="F:metal ion binding"/>
    <property type="evidence" value="ECO:0007669"/>
    <property type="project" value="UniProtKB-KW"/>
</dbReference>
<evidence type="ECO:0000256" key="1">
    <source>
        <dbReference type="ARBA" id="ARBA00001917"/>
    </source>
</evidence>
<dbReference type="Proteomes" id="UP000249081">
    <property type="component" value="Unassembled WGS sequence"/>
</dbReference>
<evidence type="ECO:0000256" key="11">
    <source>
        <dbReference type="ARBA" id="ARBA00023002"/>
    </source>
</evidence>
<dbReference type="FunFam" id="3.20.20.70:FF:000031">
    <property type="entry name" value="Glutamate synthase 1 [NADH]"/>
    <property type="match status" value="1"/>
</dbReference>
<proteinExistence type="inferred from homology"/>
<evidence type="ECO:0000256" key="13">
    <source>
        <dbReference type="ARBA" id="ARBA00023014"/>
    </source>
</evidence>
<dbReference type="GO" id="GO:0051538">
    <property type="term" value="F:3 iron, 4 sulfur cluster binding"/>
    <property type="evidence" value="ECO:0007669"/>
    <property type="project" value="UniProtKB-KW"/>
</dbReference>
<dbReference type="SUPFAM" id="SSF51395">
    <property type="entry name" value="FMN-linked oxidoreductases"/>
    <property type="match status" value="1"/>
</dbReference>